<dbReference type="InterPro" id="IPR031342">
    <property type="entry name" value="Mug163-like"/>
</dbReference>
<dbReference type="PANTHER" id="PTHR31094:SF2">
    <property type="entry name" value="RIKEN CDNA 2310061I04 GENE"/>
    <property type="match status" value="1"/>
</dbReference>
<gene>
    <name evidence="2" type="ORF">C7999DRAFT_14824</name>
</gene>
<dbReference type="Pfam" id="PF17119">
    <property type="entry name" value="MMU163"/>
    <property type="match status" value="1"/>
</dbReference>
<dbReference type="InterPro" id="IPR018790">
    <property type="entry name" value="DUF2358"/>
</dbReference>
<keyword evidence="3" id="KW-1185">Reference proteome</keyword>
<evidence type="ECO:0000256" key="1">
    <source>
        <dbReference type="SAM" id="MobiDB-lite"/>
    </source>
</evidence>
<dbReference type="Proteomes" id="UP001303647">
    <property type="component" value="Unassembled WGS sequence"/>
</dbReference>
<dbReference type="PANTHER" id="PTHR31094">
    <property type="entry name" value="RIKEN CDNA 2310061I04 GENE"/>
    <property type="match status" value="1"/>
</dbReference>
<dbReference type="EMBL" id="MU857660">
    <property type="protein sequence ID" value="KAK4247093.1"/>
    <property type="molecule type" value="Genomic_DNA"/>
</dbReference>
<reference evidence="2" key="1">
    <citation type="journal article" date="2023" name="Mol. Phylogenet. Evol.">
        <title>Genome-scale phylogeny and comparative genomics of the fungal order Sordariales.</title>
        <authorList>
            <person name="Hensen N."/>
            <person name="Bonometti L."/>
            <person name="Westerberg I."/>
            <person name="Brannstrom I.O."/>
            <person name="Guillou S."/>
            <person name="Cros-Aarteil S."/>
            <person name="Calhoun S."/>
            <person name="Haridas S."/>
            <person name="Kuo A."/>
            <person name="Mondo S."/>
            <person name="Pangilinan J."/>
            <person name="Riley R."/>
            <person name="LaButti K."/>
            <person name="Andreopoulos B."/>
            <person name="Lipzen A."/>
            <person name="Chen C."/>
            <person name="Yan M."/>
            <person name="Daum C."/>
            <person name="Ng V."/>
            <person name="Clum A."/>
            <person name="Steindorff A."/>
            <person name="Ohm R.A."/>
            <person name="Martin F."/>
            <person name="Silar P."/>
            <person name="Natvig D.O."/>
            <person name="Lalanne C."/>
            <person name="Gautier V."/>
            <person name="Ament-Velasquez S.L."/>
            <person name="Kruys A."/>
            <person name="Hutchinson M.I."/>
            <person name="Powell A.J."/>
            <person name="Barry K."/>
            <person name="Miller A.N."/>
            <person name="Grigoriev I.V."/>
            <person name="Debuchy R."/>
            <person name="Gladieux P."/>
            <person name="Hiltunen Thoren M."/>
            <person name="Johannesson H."/>
        </authorList>
    </citation>
    <scope>NUCLEOTIDE SEQUENCE</scope>
    <source>
        <strain evidence="2">CBS 359.72</strain>
    </source>
</reference>
<feature type="compositionally biased region" description="Basic and acidic residues" evidence="1">
    <location>
        <begin position="253"/>
        <end position="270"/>
    </location>
</feature>
<feature type="compositionally biased region" description="Polar residues" evidence="1">
    <location>
        <begin position="49"/>
        <end position="80"/>
    </location>
</feature>
<dbReference type="AlphaFoldDB" id="A0AAN7CRR1"/>
<accession>A0AAN7CRR1</accession>
<evidence type="ECO:0000313" key="2">
    <source>
        <dbReference type="EMBL" id="KAK4247093.1"/>
    </source>
</evidence>
<reference evidence="2" key="2">
    <citation type="submission" date="2023-05" db="EMBL/GenBank/DDBJ databases">
        <authorList>
            <consortium name="Lawrence Berkeley National Laboratory"/>
            <person name="Steindorff A."/>
            <person name="Hensen N."/>
            <person name="Bonometti L."/>
            <person name="Westerberg I."/>
            <person name="Brannstrom I.O."/>
            <person name="Guillou S."/>
            <person name="Cros-Aarteil S."/>
            <person name="Calhoun S."/>
            <person name="Haridas S."/>
            <person name="Kuo A."/>
            <person name="Mondo S."/>
            <person name="Pangilinan J."/>
            <person name="Riley R."/>
            <person name="Labutti K."/>
            <person name="Andreopoulos B."/>
            <person name="Lipzen A."/>
            <person name="Chen C."/>
            <person name="Yanf M."/>
            <person name="Daum C."/>
            <person name="Ng V."/>
            <person name="Clum A."/>
            <person name="Ohm R."/>
            <person name="Martin F."/>
            <person name="Silar P."/>
            <person name="Natvig D."/>
            <person name="Lalanne C."/>
            <person name="Gautier V."/>
            <person name="Ament-Velasquez S.L."/>
            <person name="Kruys A."/>
            <person name="Hutchinson M.I."/>
            <person name="Powell A.J."/>
            <person name="Barry K."/>
            <person name="Miller A.N."/>
            <person name="Grigoriev I.V."/>
            <person name="Debuchy R."/>
            <person name="Gladieux P."/>
            <person name="Thoren M.H."/>
            <person name="Johannesson H."/>
        </authorList>
    </citation>
    <scope>NUCLEOTIDE SEQUENCE</scope>
    <source>
        <strain evidence="2">CBS 359.72</strain>
    </source>
</reference>
<sequence length="376" mass="39799">MCPPARVLRCSRHGSAARVSSAAAAGATQPWSFPPAIERQSCRTAASAHLSTTARPPQPGSSSPRTVTTLTEPISDSTNPLEPALFTSHPPLLFSEPSNNKPPDERKVKLGNTLRILQAHLPTLLQSPPPQRILSPAITLHLFPSTHPHLPAVSGRVAYTAALWSSPIAWNRVPLVGNVRLEILSERMVDTPVYYLPPNRAGAGRDGLGGGRRPEGAVGEQLIVRWRTVGGGGGKLLRGWWSGFGSGSGKSKTKSDAKSSDSVEGPKGENETDGGLQQGKSRESASTVENGSGTEVKAPVGMAQPVGSSEEFTGLFIFDFDNEGRILSHTIEHVQAGGKWEKGVGAKVVGLTDWLLGGIRGGDAPCPAFARTKFRR</sequence>
<comment type="caution">
    <text evidence="2">The sequence shown here is derived from an EMBL/GenBank/DDBJ whole genome shotgun (WGS) entry which is preliminary data.</text>
</comment>
<feature type="compositionally biased region" description="Polar residues" evidence="1">
    <location>
        <begin position="284"/>
        <end position="293"/>
    </location>
</feature>
<feature type="region of interest" description="Disordered" evidence="1">
    <location>
        <begin position="42"/>
        <end position="107"/>
    </location>
</feature>
<evidence type="ECO:0000313" key="3">
    <source>
        <dbReference type="Proteomes" id="UP001303647"/>
    </source>
</evidence>
<protein>
    <recommendedName>
        <fullName evidence="4">Chromosome transmission fidelity protein 4</fullName>
    </recommendedName>
</protein>
<proteinExistence type="predicted"/>
<organism evidence="2 3">
    <name type="scientific">Corynascus novoguineensis</name>
    <dbReference type="NCBI Taxonomy" id="1126955"/>
    <lineage>
        <taxon>Eukaryota</taxon>
        <taxon>Fungi</taxon>
        <taxon>Dikarya</taxon>
        <taxon>Ascomycota</taxon>
        <taxon>Pezizomycotina</taxon>
        <taxon>Sordariomycetes</taxon>
        <taxon>Sordariomycetidae</taxon>
        <taxon>Sordariales</taxon>
        <taxon>Chaetomiaceae</taxon>
        <taxon>Corynascus</taxon>
    </lineage>
</organism>
<evidence type="ECO:0008006" key="4">
    <source>
        <dbReference type="Google" id="ProtNLM"/>
    </source>
</evidence>
<feature type="region of interest" description="Disordered" evidence="1">
    <location>
        <begin position="246"/>
        <end position="302"/>
    </location>
</feature>
<name>A0AAN7CRR1_9PEZI</name>